<keyword evidence="4" id="KW-1185">Reference proteome</keyword>
<dbReference type="PROSITE" id="PS51375">
    <property type="entry name" value="PPR"/>
    <property type="match status" value="9"/>
</dbReference>
<feature type="repeat" description="PPR" evidence="2">
    <location>
        <begin position="309"/>
        <end position="343"/>
    </location>
</feature>
<dbReference type="Pfam" id="PF01535">
    <property type="entry name" value="PPR"/>
    <property type="match status" value="9"/>
</dbReference>
<feature type="repeat" description="PPR" evidence="2">
    <location>
        <begin position="508"/>
        <end position="542"/>
    </location>
</feature>
<feature type="repeat" description="PPR" evidence="2">
    <location>
        <begin position="609"/>
        <end position="643"/>
    </location>
</feature>
<evidence type="ECO:0000256" key="2">
    <source>
        <dbReference type="PROSITE-ProRule" id="PRU00708"/>
    </source>
</evidence>
<dbReference type="PANTHER" id="PTHR24015">
    <property type="entry name" value="OS07G0578800 PROTEIN-RELATED"/>
    <property type="match status" value="1"/>
</dbReference>
<dbReference type="Gene3D" id="1.25.40.10">
    <property type="entry name" value="Tetratricopeptide repeat domain"/>
    <property type="match status" value="7"/>
</dbReference>
<dbReference type="InterPro" id="IPR002885">
    <property type="entry name" value="PPR_rpt"/>
</dbReference>
<accession>A0A9D4Z4X4</accession>
<feature type="repeat" description="PPR" evidence="2">
    <location>
        <begin position="379"/>
        <end position="409"/>
    </location>
</feature>
<feature type="repeat" description="PPR" evidence="2">
    <location>
        <begin position="811"/>
        <end position="845"/>
    </location>
</feature>
<keyword evidence="1" id="KW-0677">Repeat</keyword>
<dbReference type="FunFam" id="1.25.40.10:FF:000381">
    <property type="entry name" value="Pentatricopeptide repeat-containing protein"/>
    <property type="match status" value="1"/>
</dbReference>
<gene>
    <name evidence="3" type="ORF">GOP47_0023097</name>
</gene>
<feature type="repeat" description="PPR" evidence="2">
    <location>
        <begin position="710"/>
        <end position="744"/>
    </location>
</feature>
<dbReference type="GO" id="GO:0009451">
    <property type="term" value="P:RNA modification"/>
    <property type="evidence" value="ECO:0007669"/>
    <property type="project" value="InterPro"/>
</dbReference>
<evidence type="ECO:0000256" key="1">
    <source>
        <dbReference type="ARBA" id="ARBA00022737"/>
    </source>
</evidence>
<evidence type="ECO:0008006" key="5">
    <source>
        <dbReference type="Google" id="ProtNLM"/>
    </source>
</evidence>
<feature type="repeat" description="PPR" evidence="2">
    <location>
        <begin position="410"/>
        <end position="444"/>
    </location>
</feature>
<dbReference type="PANTHER" id="PTHR24015:SF548">
    <property type="entry name" value="OS08G0340900 PROTEIN"/>
    <property type="match status" value="1"/>
</dbReference>
<comment type="caution">
    <text evidence="3">The sequence shown here is derived from an EMBL/GenBank/DDBJ whole genome shotgun (WGS) entry which is preliminary data.</text>
</comment>
<name>A0A9D4Z4X4_ADICA</name>
<feature type="repeat" description="PPR" evidence="2">
    <location>
        <begin position="846"/>
        <end position="881"/>
    </location>
</feature>
<protein>
    <recommendedName>
        <fullName evidence="5">Pentatricopeptide repeat-containing protein</fullName>
    </recommendedName>
</protein>
<dbReference type="OrthoDB" id="1890007at2759"/>
<sequence length="983" mass="109711">MFIRDTRGSVSLQTARGRQKACVVESTHRRAIHGTGDEPISGNAHQIALLLKQCGSPRSLPDGRLLHFLLIEHSFDAIPLFSNRLLRMYAHCGSLYDSRRFFHSMDPKDPHSWRYIIKAHASNVNDSLHLFQQMMMEGFLPINSTLMSLLAACSSASNLVHGMRIHACIVSSDFFLDVNVGNSVINMYNSCENLRFAVEFFDDMPVYNVVTFNTLIAALVQHNKTEETPKLFRQMQLQAVSPSDVTFISVVSAFTALGRLGNGMEMHALAICSDFASDVILNNALLNMYGKCGNLTNAERLFWAMPCREVATWNCMITSYILHKRNQDALQLFWHMEAMGPLPNNATFTNIFSACACKEALAEVKRLHLWVVGAKSETDVVLGTSLVNTYSKCGGLEEAMQVFRHMSSWDAVLWNAMIEAHVKVCKSREAIELFEEMQLKGITPTNVTFIVLLDAFVTLEESKHIHALISRHGVDADPLVGTGLINMYNRCCSLCNSREVFDNMPDHDVFSWNALLAGISRHGSIKEALCKFQMMLFEGVIPNCISFINLCDACDSSSASKEAVWIHALIAASNLEKDVYVVKSVINMYGKIGDLEEAHRVFEECNERDEITCNAMIATYSQSSLTMEALSIYRQMQAEGILHGRFTLVDLISGFVNAETISEGRRVHATIVGGPFEEDVTVTNTFLNMYGKWGTLEEARILFERVRKQDTQTWSVMLATYAQRNKGSEALFTFQRMCLECMLPDRVTFISVASACASQGCIAEGKQMHVCILENDFRTDLNLSNALISMYGKCGSVKHASKVFNNLQSCNVISWNALLNVYAFHGHGKEALQLYSRMLQDNVVPNDITYSVVLSACSHAGLLKEGLECFISMGQDRGVKPSEEHVNCIIDLLCRAGLLDEGESIVKSFLSQPTSVTWTILSGCCKMHCDGDRGERVARSALQLEPSNSSLYVLLSNIYVSSRSRVKMMNQRNENMASHNSDL</sequence>
<dbReference type="Pfam" id="PF13041">
    <property type="entry name" value="PPR_2"/>
    <property type="match status" value="4"/>
</dbReference>
<reference evidence="3" key="1">
    <citation type="submission" date="2021-01" db="EMBL/GenBank/DDBJ databases">
        <title>Adiantum capillus-veneris genome.</title>
        <authorList>
            <person name="Fang Y."/>
            <person name="Liao Q."/>
        </authorList>
    </citation>
    <scope>NUCLEOTIDE SEQUENCE</scope>
    <source>
        <strain evidence="3">H3</strain>
        <tissue evidence="3">Leaf</tissue>
    </source>
</reference>
<dbReference type="SUPFAM" id="SSF48452">
    <property type="entry name" value="TPR-like"/>
    <property type="match status" value="1"/>
</dbReference>
<dbReference type="InterPro" id="IPR011990">
    <property type="entry name" value="TPR-like_helical_dom_sf"/>
</dbReference>
<organism evidence="3 4">
    <name type="scientific">Adiantum capillus-veneris</name>
    <name type="common">Maidenhair fern</name>
    <dbReference type="NCBI Taxonomy" id="13818"/>
    <lineage>
        <taxon>Eukaryota</taxon>
        <taxon>Viridiplantae</taxon>
        <taxon>Streptophyta</taxon>
        <taxon>Embryophyta</taxon>
        <taxon>Tracheophyta</taxon>
        <taxon>Polypodiopsida</taxon>
        <taxon>Polypodiidae</taxon>
        <taxon>Polypodiales</taxon>
        <taxon>Pteridineae</taxon>
        <taxon>Pteridaceae</taxon>
        <taxon>Vittarioideae</taxon>
        <taxon>Adiantum</taxon>
    </lineage>
</organism>
<dbReference type="EMBL" id="JABFUD020000022">
    <property type="protein sequence ID" value="KAI5062558.1"/>
    <property type="molecule type" value="Genomic_DNA"/>
</dbReference>
<evidence type="ECO:0000313" key="3">
    <source>
        <dbReference type="EMBL" id="KAI5062558.1"/>
    </source>
</evidence>
<dbReference type="FunFam" id="1.25.40.10:FF:000090">
    <property type="entry name" value="Pentatricopeptide repeat-containing protein, chloroplastic"/>
    <property type="match status" value="1"/>
</dbReference>
<evidence type="ECO:0000313" key="4">
    <source>
        <dbReference type="Proteomes" id="UP000886520"/>
    </source>
</evidence>
<dbReference type="AlphaFoldDB" id="A0A9D4Z4X4"/>
<dbReference type="InterPro" id="IPR046960">
    <property type="entry name" value="PPR_At4g14850-like_plant"/>
</dbReference>
<dbReference type="FunFam" id="1.25.40.10:FF:000073">
    <property type="entry name" value="Pentatricopeptide repeat-containing protein chloroplastic"/>
    <property type="match status" value="1"/>
</dbReference>
<feature type="repeat" description="PPR" evidence="2">
    <location>
        <begin position="208"/>
        <end position="242"/>
    </location>
</feature>
<proteinExistence type="predicted"/>
<dbReference type="GO" id="GO:0003729">
    <property type="term" value="F:mRNA binding"/>
    <property type="evidence" value="ECO:0007669"/>
    <property type="project" value="UniProtKB-ARBA"/>
</dbReference>
<dbReference type="NCBIfam" id="TIGR00756">
    <property type="entry name" value="PPR"/>
    <property type="match status" value="6"/>
</dbReference>
<dbReference type="Proteomes" id="UP000886520">
    <property type="component" value="Chromosome 22"/>
</dbReference>